<evidence type="ECO:0000313" key="2">
    <source>
        <dbReference type="EMBL" id="AJP47978.1"/>
    </source>
</evidence>
<protein>
    <submittedName>
        <fullName evidence="2">Plasmid stability protein StbA</fullName>
    </submittedName>
</protein>
<dbReference type="CDD" id="cd10227">
    <property type="entry name" value="ASKHA_NBD_ParM-like"/>
    <property type="match status" value="1"/>
</dbReference>
<dbReference type="Proteomes" id="UP000061603">
    <property type="component" value="Chromosome"/>
</dbReference>
<evidence type="ECO:0000259" key="1">
    <source>
        <dbReference type="Pfam" id="PF17989"/>
    </source>
</evidence>
<dbReference type="HOGENOM" id="CLU_066433_0_0_4"/>
<organism evidence="2 3">
    <name type="scientific">Rugosibacter aromaticivorans</name>
    <dbReference type="NCBI Taxonomy" id="1565605"/>
    <lineage>
        <taxon>Bacteria</taxon>
        <taxon>Pseudomonadati</taxon>
        <taxon>Pseudomonadota</taxon>
        <taxon>Betaproteobacteria</taxon>
        <taxon>Nitrosomonadales</taxon>
        <taxon>Sterolibacteriaceae</taxon>
        <taxon>Rugosibacter</taxon>
    </lineage>
</organism>
<evidence type="ECO:0000313" key="3">
    <source>
        <dbReference type="Proteomes" id="UP000061603"/>
    </source>
</evidence>
<dbReference type="PATRIC" id="fig|1565605.3.peg.1030"/>
<dbReference type="AlphaFoldDB" id="A0A0C5J8A6"/>
<sequence>MNVLGIDIGYSNLKLAYGPQGAEPKVLLRPAGAAPADRLGEKIGGNGEEDFLRVLVNGEPFVAGLSPDRAELWSRELHEDYPSTNSYRALFHAGLLLSELDQIDLVVTGLPVNQYLNPELRERLAAQMQGEHQITPRRKITVSKVKVVPQPVGGFVDHVWSLQDATEIEDSRVLVVDPGFFSVDWVLISNGELRRQSCGTSLEASSVILDEAVRLIAEDFGGNVGRERLEHTLRNGHDQVRLFGERVDVAPYLKKAADKVGPIVSTRLRESLRKENASADMVLLVGGGAGFFELAVKEAFPLLKVSTPDTPVFANARGFWRMGV</sequence>
<dbReference type="SUPFAM" id="SSF53067">
    <property type="entry name" value="Actin-like ATPase domain"/>
    <property type="match status" value="2"/>
</dbReference>
<reference evidence="2 3" key="1">
    <citation type="journal article" date="2015" name="Genome Announc.">
        <title>Complete Genome Sequence of a Novel Bacterium within the Family Rhodocyclaceae That Degrades Polycyclic Aromatic Hydrocarbons.</title>
        <authorList>
            <person name="Singleton D.R."/>
            <person name="Dickey A.N."/>
            <person name="Scholl E.H."/>
            <person name="Wright F.A."/>
            <person name="Aitken M.D."/>
        </authorList>
    </citation>
    <scope>NUCLEOTIDE SEQUENCE [LARGE SCALE GENOMIC DNA]</scope>
    <source>
        <strain evidence="3">PG1-Ca6</strain>
    </source>
</reference>
<dbReference type="KEGG" id="rbu:PG1C_04910"/>
<dbReference type="Pfam" id="PF17989">
    <property type="entry name" value="ALP_N"/>
    <property type="match status" value="1"/>
</dbReference>
<dbReference type="STRING" id="1565605.PG1C_04910"/>
<proteinExistence type="predicted"/>
<dbReference type="RefSeq" id="WP_202636304.1">
    <property type="nucleotide sequence ID" value="NZ_CP010554.1"/>
</dbReference>
<dbReference type="EMBL" id="CP010554">
    <property type="protein sequence ID" value="AJP47978.1"/>
    <property type="molecule type" value="Genomic_DNA"/>
</dbReference>
<name>A0A0C5J8A6_9PROT</name>
<accession>A0A0C5J8A6</accession>
<keyword evidence="3" id="KW-1185">Reference proteome</keyword>
<feature type="domain" description="Actin-like protein N-terminal" evidence="1">
    <location>
        <begin position="5"/>
        <end position="153"/>
    </location>
</feature>
<dbReference type="InterPro" id="IPR040607">
    <property type="entry name" value="ALP_N"/>
</dbReference>
<gene>
    <name evidence="2" type="ORF">PG1C_04910</name>
</gene>
<dbReference type="InterPro" id="IPR043129">
    <property type="entry name" value="ATPase_NBD"/>
</dbReference>
<dbReference type="Gene3D" id="3.30.420.40">
    <property type="match status" value="2"/>
</dbReference>